<dbReference type="InterPro" id="IPR037291">
    <property type="entry name" value="DUF4139"/>
</dbReference>
<dbReference type="PANTHER" id="PTHR31005:SF8">
    <property type="entry name" value="DUF4139 DOMAIN-CONTAINING PROTEIN"/>
    <property type="match status" value="1"/>
</dbReference>
<dbReference type="Proteomes" id="UP000193307">
    <property type="component" value="Unassembled WGS sequence"/>
</dbReference>
<keyword evidence="2" id="KW-0732">Signal</keyword>
<protein>
    <recommendedName>
        <fullName evidence="7">DUF4139 domain-containing protein</fullName>
    </recommendedName>
</protein>
<dbReference type="NCBIfam" id="TIGR02231">
    <property type="entry name" value="mucoidy inhibitor MuiA family protein"/>
    <property type="match status" value="1"/>
</dbReference>
<dbReference type="Pfam" id="PF13598">
    <property type="entry name" value="DUF4139"/>
    <property type="match status" value="1"/>
</dbReference>
<feature type="domain" description="DUF4140" evidence="4">
    <location>
        <begin position="37"/>
        <end position="146"/>
    </location>
</feature>
<reference evidence="5 6" key="1">
    <citation type="submission" date="2017-03" db="EMBL/GenBank/DDBJ databases">
        <authorList>
            <person name="Afonso C.L."/>
            <person name="Miller P.J."/>
            <person name="Scott M.A."/>
            <person name="Spackman E."/>
            <person name="Goraichik I."/>
            <person name="Dimitrov K.M."/>
            <person name="Suarez D.L."/>
            <person name="Swayne D.E."/>
        </authorList>
    </citation>
    <scope>NUCLEOTIDE SEQUENCE [LARGE SCALE GENOMIC DNA]</scope>
    <source>
        <strain evidence="5 6">CECT 7971</strain>
    </source>
</reference>
<dbReference type="PANTHER" id="PTHR31005">
    <property type="entry name" value="DUF4139 DOMAIN-CONTAINING PROTEIN"/>
    <property type="match status" value="1"/>
</dbReference>
<feature type="domain" description="DUF4139" evidence="3">
    <location>
        <begin position="234"/>
        <end position="541"/>
    </location>
</feature>
<proteinExistence type="predicted"/>
<feature type="signal peptide" evidence="2">
    <location>
        <begin position="1"/>
        <end position="25"/>
    </location>
</feature>
<feature type="chain" id="PRO_5010986738" description="DUF4139 domain-containing protein" evidence="2">
    <location>
        <begin position="26"/>
        <end position="546"/>
    </location>
</feature>
<organism evidence="5 6">
    <name type="scientific">Pacificibacter marinus</name>
    <dbReference type="NCBI Taxonomy" id="658057"/>
    <lineage>
        <taxon>Bacteria</taxon>
        <taxon>Pseudomonadati</taxon>
        <taxon>Pseudomonadota</taxon>
        <taxon>Alphaproteobacteria</taxon>
        <taxon>Rhodobacterales</taxon>
        <taxon>Roseobacteraceae</taxon>
        <taxon>Pacificibacter</taxon>
    </lineage>
</organism>
<evidence type="ECO:0000313" key="6">
    <source>
        <dbReference type="Proteomes" id="UP000193307"/>
    </source>
</evidence>
<dbReference type="RefSeq" id="WP_085848082.1">
    <property type="nucleotide sequence ID" value="NZ_FNZV01000008.1"/>
</dbReference>
<dbReference type="OrthoDB" id="580912at2"/>
<accession>A0A1Y5S2K7</accession>
<feature type="coiled-coil region" evidence="1">
    <location>
        <begin position="108"/>
        <end position="142"/>
    </location>
</feature>
<keyword evidence="1" id="KW-0175">Coiled coil</keyword>
<gene>
    <name evidence="5" type="ORF">PAM7971_01184</name>
</gene>
<dbReference type="STRING" id="658057.SAMN04488032_108124"/>
<evidence type="ECO:0000259" key="3">
    <source>
        <dbReference type="Pfam" id="PF13598"/>
    </source>
</evidence>
<feature type="coiled-coil region" evidence="1">
    <location>
        <begin position="178"/>
        <end position="212"/>
    </location>
</feature>
<evidence type="ECO:0008006" key="7">
    <source>
        <dbReference type="Google" id="ProtNLM"/>
    </source>
</evidence>
<evidence type="ECO:0000313" key="5">
    <source>
        <dbReference type="EMBL" id="SLN31250.1"/>
    </source>
</evidence>
<keyword evidence="6" id="KW-1185">Reference proteome</keyword>
<dbReference type="EMBL" id="FWFW01000003">
    <property type="protein sequence ID" value="SLN31250.1"/>
    <property type="molecule type" value="Genomic_DNA"/>
</dbReference>
<evidence type="ECO:0000256" key="2">
    <source>
        <dbReference type="SAM" id="SignalP"/>
    </source>
</evidence>
<evidence type="ECO:0000259" key="4">
    <source>
        <dbReference type="Pfam" id="PF13600"/>
    </source>
</evidence>
<dbReference type="InterPro" id="IPR025554">
    <property type="entry name" value="DUF4140"/>
</dbReference>
<evidence type="ECO:0000256" key="1">
    <source>
        <dbReference type="SAM" id="Coils"/>
    </source>
</evidence>
<dbReference type="Pfam" id="PF13600">
    <property type="entry name" value="DUF4140"/>
    <property type="match status" value="1"/>
</dbReference>
<dbReference type="AlphaFoldDB" id="A0A1Y5S2K7"/>
<sequence length="546" mass="59277">MIPKFISMTFAISAATALVPCAVLADSFEAHSTITAATLYPNGAHVTRQATVPVPAGKHQITFFDIPVTHETAAVQGLQARVTQATLGPVTIVNEVANETDGMRSPEAQKAYEKVDALEAQLKSEERAVLAIELEARAAEDSLKFINGLTAPDGAAAADILALALTIREQSLQARLAMQDATARAEEARDGLKGLIQELADAKAALKKITSNTPMRARITLEVDLAQAADVDVTFDYDTAAASWRPTYKAHVDTVENTVTLDRSMLATQATGEPWIDVDLSFSTERPSRRTEPSIVPEYLRWIGDPIAQKQARGVLLSDAGSMETSSMVAMEMDVAQEQSYGLSLTYEYGSPATLYSAVDGATEFALARVSLEPELSVRAVPLYDQTGYLVAEVTNDSGAILLPGDMQLFRDGALIGQSYFEMQPNGSEFEMAFGAIDGIKVSRVVLDRNEGDRGFISKSNESTSSVRIDVENLTSRSWPIEVVDRVSVSEQTDLTIEWSADPMPSEQTADDRRGVLTWNFDLPAGETKSITLDENLRWPEGKFLR</sequence>
<dbReference type="InterPro" id="IPR011935">
    <property type="entry name" value="CHP02231"/>
</dbReference>
<name>A0A1Y5S2K7_9RHOB</name>